<comment type="caution">
    <text evidence="9">The sequence shown here is derived from an EMBL/GenBank/DDBJ whole genome shotgun (WGS) entry which is preliminary data.</text>
</comment>
<dbReference type="InterPro" id="IPR011050">
    <property type="entry name" value="Pectin_lyase_fold/virulence"/>
</dbReference>
<comment type="subcellular location">
    <subcellularLocation>
        <location evidence="1">Cell envelope</location>
    </subcellularLocation>
    <subcellularLocation>
        <location evidence="2">Cell outer membrane</location>
    </subcellularLocation>
    <subcellularLocation>
        <location evidence="3">Secreted</location>
    </subcellularLocation>
</comment>
<dbReference type="NCBIfam" id="TIGR01376">
    <property type="entry name" value="POMP_repeat"/>
    <property type="match status" value="1"/>
</dbReference>
<accession>A0A150TLH4</accession>
<feature type="domain" description="Right handed beta helix" evidence="8">
    <location>
        <begin position="188"/>
        <end position="324"/>
    </location>
</feature>
<dbReference type="NCBIfam" id="NF041518">
    <property type="entry name" value="choice_anch_Q"/>
    <property type="match status" value="1"/>
</dbReference>
<dbReference type="PANTHER" id="PTHR11319">
    <property type="entry name" value="G PROTEIN-COUPLED RECEPTOR-RELATED"/>
    <property type="match status" value="1"/>
</dbReference>
<dbReference type="GO" id="GO:0005576">
    <property type="term" value="C:extracellular region"/>
    <property type="evidence" value="ECO:0007669"/>
    <property type="project" value="UniProtKB-SubCell"/>
</dbReference>
<dbReference type="AlphaFoldDB" id="A0A150TLH4"/>
<dbReference type="SUPFAM" id="SSF51126">
    <property type="entry name" value="Pectin lyase-like"/>
    <property type="match status" value="1"/>
</dbReference>
<dbReference type="Pfam" id="PF02415">
    <property type="entry name" value="Chlam_PMP"/>
    <property type="match status" value="1"/>
</dbReference>
<evidence type="ECO:0000256" key="6">
    <source>
        <dbReference type="ARBA" id="ARBA00023136"/>
    </source>
</evidence>
<keyword evidence="5" id="KW-0732">Signal</keyword>
<evidence type="ECO:0000313" key="9">
    <source>
        <dbReference type="EMBL" id="KYG05514.1"/>
    </source>
</evidence>
<dbReference type="GO" id="GO:0009279">
    <property type="term" value="C:cell outer membrane"/>
    <property type="evidence" value="ECO:0007669"/>
    <property type="project" value="UniProtKB-SubCell"/>
</dbReference>
<evidence type="ECO:0000313" key="10">
    <source>
        <dbReference type="Proteomes" id="UP000075502"/>
    </source>
</evidence>
<evidence type="ECO:0000256" key="4">
    <source>
        <dbReference type="ARBA" id="ARBA00022525"/>
    </source>
</evidence>
<evidence type="ECO:0000256" key="5">
    <source>
        <dbReference type="ARBA" id="ARBA00022729"/>
    </source>
</evidence>
<dbReference type="InterPro" id="IPR039448">
    <property type="entry name" value="Beta_helix"/>
</dbReference>
<evidence type="ECO:0000256" key="1">
    <source>
        <dbReference type="ARBA" id="ARBA00004196"/>
    </source>
</evidence>
<evidence type="ECO:0000256" key="2">
    <source>
        <dbReference type="ARBA" id="ARBA00004442"/>
    </source>
</evidence>
<protein>
    <recommendedName>
        <fullName evidence="8">Right handed beta helix domain-containing protein</fullName>
    </recommendedName>
</protein>
<sequence length="433" mass="44208">MSQAVTAGGHVTFNCGDSPVTIAISTPIQVGAETVVDGEGKITLDGGGTSRIFIVTNKLSVRNLSFINGKAPDDSNGGAVKGEWRSNVEVIGCTFEDNTAGTAGGAIGVWTGSSLTVVASQFRRNKSGYGGAIYSLWSPLHIVNSEFTDNSAFVDSNGGAIGTDGALDPAYRNPHDGVDTAGGTVEICGSRFQNNEAYGAGGAAFLWVYPPDKVIIDRCTVEGNTLGKDSGGTGVALGGGMRVSNGEITIKGTSFLSNIGETHGGGLYLDCEPTCTITNSTFYSNKATDGYGGAIFGDKLRVNNVTFAKNFAKGHGGALFGGSDWVFKNTVFADNKAGNPWGQAYSCSATGTGDHVLQWVTDFKGVGSDPCISNPTAADPKLADPADNGGITFTILPGAGSPVLGAGAGCEPVDQRGQPRDTAACDLGAVEVP</sequence>
<dbReference type="InterPro" id="IPR059226">
    <property type="entry name" value="Choice_anch_Q_dom"/>
</dbReference>
<dbReference type="InterPro" id="IPR003368">
    <property type="entry name" value="POMP_repeat"/>
</dbReference>
<evidence type="ECO:0000256" key="7">
    <source>
        <dbReference type="ARBA" id="ARBA00023237"/>
    </source>
</evidence>
<gene>
    <name evidence="9" type="ORF">BE21_40190</name>
</gene>
<keyword evidence="4" id="KW-0964">Secreted</keyword>
<keyword evidence="7" id="KW-0998">Cell outer membrane</keyword>
<dbReference type="Pfam" id="PF13229">
    <property type="entry name" value="Beta_helix"/>
    <property type="match status" value="1"/>
</dbReference>
<evidence type="ECO:0000256" key="3">
    <source>
        <dbReference type="ARBA" id="ARBA00004613"/>
    </source>
</evidence>
<dbReference type="PANTHER" id="PTHR11319:SF35">
    <property type="entry name" value="OUTER MEMBRANE PROTEIN PMPC-RELATED"/>
    <property type="match status" value="1"/>
</dbReference>
<name>A0A150TLH4_SORCE</name>
<proteinExistence type="predicted"/>
<keyword evidence="6" id="KW-0472">Membrane</keyword>
<reference evidence="9 10" key="1">
    <citation type="submission" date="2014-02" db="EMBL/GenBank/DDBJ databases">
        <title>The small core and large imbalanced accessory genome model reveals a collaborative survival strategy of Sorangium cellulosum strains in nature.</title>
        <authorList>
            <person name="Han K."/>
            <person name="Peng R."/>
            <person name="Blom J."/>
            <person name="Li Y.-Z."/>
        </authorList>
    </citation>
    <scope>NUCLEOTIDE SEQUENCE [LARGE SCALE GENOMIC DNA]</scope>
    <source>
        <strain evidence="9 10">So0007-03</strain>
    </source>
</reference>
<dbReference type="Proteomes" id="UP000075502">
    <property type="component" value="Unassembled WGS sequence"/>
</dbReference>
<evidence type="ECO:0000259" key="8">
    <source>
        <dbReference type="Pfam" id="PF13229"/>
    </source>
</evidence>
<dbReference type="EMBL" id="JEME01002010">
    <property type="protein sequence ID" value="KYG05514.1"/>
    <property type="molecule type" value="Genomic_DNA"/>
</dbReference>
<organism evidence="9 10">
    <name type="scientific">Sorangium cellulosum</name>
    <name type="common">Polyangium cellulosum</name>
    <dbReference type="NCBI Taxonomy" id="56"/>
    <lineage>
        <taxon>Bacteria</taxon>
        <taxon>Pseudomonadati</taxon>
        <taxon>Myxococcota</taxon>
        <taxon>Polyangia</taxon>
        <taxon>Polyangiales</taxon>
        <taxon>Polyangiaceae</taxon>
        <taxon>Sorangium</taxon>
    </lineage>
</organism>